<sequence>MLKRLQRGNTSQFVDFSASALLNDVLGKVERQLQLPKIKQLCLGRWLVSDEQPGGAGGVPQGTAQGQTQLSGQAASPSRRTPPSLSVVIVVVVTVDREPDVLLSDRRLSEEDVVVVAPLLGASWRVLGLRLNYDPLTLDHVQLSSRGKHADAKLVYIFKLERGVEKFPAVRINEVLRADEGEVRRVWSGAEMQGRGSGRYPRRGRRPVASSGTIPICENPGATTLGIEPGSSRREVRILSTTPTQQDVVNSVCENQGCCVILNAFLKILNLALTPFWELYGAQRVTEWACSVPGGTMHAQVVVTTADGHYRQVGNSALGDGKTHHRHAAEALILHPSPTNSATFQRAYGFVYCGSLFQLTDL</sequence>
<dbReference type="Proteomes" id="UP001159363">
    <property type="component" value="Chromosome 10"/>
</dbReference>
<feature type="region of interest" description="Disordered" evidence="1">
    <location>
        <begin position="53"/>
        <end position="81"/>
    </location>
</feature>
<proteinExistence type="predicted"/>
<keyword evidence="3" id="KW-1185">Reference proteome</keyword>
<evidence type="ECO:0000313" key="2">
    <source>
        <dbReference type="EMBL" id="KAJ8872239.1"/>
    </source>
</evidence>
<organism evidence="2 3">
    <name type="scientific">Dryococelus australis</name>
    <dbReference type="NCBI Taxonomy" id="614101"/>
    <lineage>
        <taxon>Eukaryota</taxon>
        <taxon>Metazoa</taxon>
        <taxon>Ecdysozoa</taxon>
        <taxon>Arthropoda</taxon>
        <taxon>Hexapoda</taxon>
        <taxon>Insecta</taxon>
        <taxon>Pterygota</taxon>
        <taxon>Neoptera</taxon>
        <taxon>Polyneoptera</taxon>
        <taxon>Phasmatodea</taxon>
        <taxon>Verophasmatodea</taxon>
        <taxon>Anareolatae</taxon>
        <taxon>Phasmatidae</taxon>
        <taxon>Eurycanthinae</taxon>
        <taxon>Dryococelus</taxon>
    </lineage>
</organism>
<evidence type="ECO:0000313" key="3">
    <source>
        <dbReference type="Proteomes" id="UP001159363"/>
    </source>
</evidence>
<feature type="compositionally biased region" description="Polar residues" evidence="1">
    <location>
        <begin position="62"/>
        <end position="81"/>
    </location>
</feature>
<protein>
    <submittedName>
        <fullName evidence="2">Uncharacterized protein</fullName>
    </submittedName>
</protein>
<comment type="caution">
    <text evidence="2">The sequence shown here is derived from an EMBL/GenBank/DDBJ whole genome shotgun (WGS) entry which is preliminary data.</text>
</comment>
<evidence type="ECO:0000256" key="1">
    <source>
        <dbReference type="SAM" id="MobiDB-lite"/>
    </source>
</evidence>
<gene>
    <name evidence="2" type="ORF">PR048_025841</name>
</gene>
<name>A0ABQ9GJQ7_9NEOP</name>
<accession>A0ABQ9GJQ7</accession>
<reference evidence="2 3" key="1">
    <citation type="submission" date="2023-02" db="EMBL/GenBank/DDBJ databases">
        <title>LHISI_Scaffold_Assembly.</title>
        <authorList>
            <person name="Stuart O.P."/>
            <person name="Cleave R."/>
            <person name="Magrath M.J.L."/>
            <person name="Mikheyev A.S."/>
        </authorList>
    </citation>
    <scope>NUCLEOTIDE SEQUENCE [LARGE SCALE GENOMIC DNA]</scope>
    <source>
        <strain evidence="2">Daus_M_001</strain>
        <tissue evidence="2">Leg muscle</tissue>
    </source>
</reference>
<dbReference type="EMBL" id="JARBHB010000011">
    <property type="protein sequence ID" value="KAJ8872239.1"/>
    <property type="molecule type" value="Genomic_DNA"/>
</dbReference>